<gene>
    <name evidence="4" type="ORF">HELGO_WM22819</name>
</gene>
<dbReference type="Gene3D" id="1.10.3290.10">
    <property type="entry name" value="Fido-like domain"/>
    <property type="match status" value="1"/>
</dbReference>
<dbReference type="PANTHER" id="PTHR13504">
    <property type="entry name" value="FIDO DOMAIN-CONTAINING PROTEIN DDB_G0283145"/>
    <property type="match status" value="1"/>
</dbReference>
<feature type="domain" description="Fido" evidence="3">
    <location>
        <begin position="118"/>
        <end position="270"/>
    </location>
</feature>
<dbReference type="SUPFAM" id="SSF140931">
    <property type="entry name" value="Fic-like"/>
    <property type="match status" value="1"/>
</dbReference>
<evidence type="ECO:0000313" key="4">
    <source>
        <dbReference type="EMBL" id="CAA6823955.1"/>
    </source>
</evidence>
<dbReference type="Pfam" id="PF02661">
    <property type="entry name" value="Fic"/>
    <property type="match status" value="1"/>
</dbReference>
<keyword evidence="2" id="KW-0547">Nucleotide-binding</keyword>
<dbReference type="InterPro" id="IPR036388">
    <property type="entry name" value="WH-like_DNA-bd_sf"/>
</dbReference>
<protein>
    <submittedName>
        <fullName evidence="4">Fic family protein</fullName>
    </submittedName>
</protein>
<proteinExistence type="predicted"/>
<dbReference type="PROSITE" id="PS51459">
    <property type="entry name" value="FIDO"/>
    <property type="match status" value="1"/>
</dbReference>
<feature type="active site" evidence="1">
    <location>
        <position position="205"/>
    </location>
</feature>
<organism evidence="4">
    <name type="scientific">uncultured Sulfurovum sp</name>
    <dbReference type="NCBI Taxonomy" id="269237"/>
    <lineage>
        <taxon>Bacteria</taxon>
        <taxon>Pseudomonadati</taxon>
        <taxon>Campylobacterota</taxon>
        <taxon>Epsilonproteobacteria</taxon>
        <taxon>Campylobacterales</taxon>
        <taxon>Sulfurovaceae</taxon>
        <taxon>Sulfurovum</taxon>
        <taxon>environmental samples</taxon>
    </lineage>
</organism>
<dbReference type="GO" id="GO:0005524">
    <property type="term" value="F:ATP binding"/>
    <property type="evidence" value="ECO:0007669"/>
    <property type="project" value="UniProtKB-KW"/>
</dbReference>
<dbReference type="InterPro" id="IPR040198">
    <property type="entry name" value="Fido_containing"/>
</dbReference>
<dbReference type="Gene3D" id="1.10.10.10">
    <property type="entry name" value="Winged helix-like DNA-binding domain superfamily/Winged helix DNA-binding domain"/>
    <property type="match status" value="1"/>
</dbReference>
<feature type="binding site" evidence="2">
    <location>
        <begin position="247"/>
        <end position="248"/>
    </location>
    <ligand>
        <name>ATP</name>
        <dbReference type="ChEBI" id="CHEBI:30616"/>
    </ligand>
</feature>
<reference evidence="4" key="1">
    <citation type="submission" date="2020-01" db="EMBL/GenBank/DDBJ databases">
        <authorList>
            <person name="Meier V. D."/>
            <person name="Meier V D."/>
        </authorList>
    </citation>
    <scope>NUCLEOTIDE SEQUENCE</scope>
    <source>
        <strain evidence="4">HLG_WM_MAG_02</strain>
    </source>
</reference>
<accession>A0A6S6TX24</accession>
<dbReference type="InterPro" id="IPR036597">
    <property type="entry name" value="Fido-like_dom_sf"/>
</dbReference>
<evidence type="ECO:0000256" key="2">
    <source>
        <dbReference type="PIRSR" id="PIRSR640198-2"/>
    </source>
</evidence>
<dbReference type="InterPro" id="IPR003812">
    <property type="entry name" value="Fido"/>
</dbReference>
<keyword evidence="2" id="KW-0067">ATP-binding</keyword>
<dbReference type="InterPro" id="IPR025230">
    <property type="entry name" value="DUF4172"/>
</dbReference>
<dbReference type="Pfam" id="PF13776">
    <property type="entry name" value="DUF4172"/>
    <property type="match status" value="1"/>
</dbReference>
<dbReference type="AlphaFoldDB" id="A0A6S6TX24"/>
<dbReference type="PANTHER" id="PTHR13504:SF33">
    <property type="entry name" value="FIC FAMILY PROTEIN"/>
    <property type="match status" value="1"/>
</dbReference>
<dbReference type="EMBL" id="CACVAZ010000171">
    <property type="protein sequence ID" value="CAA6823955.1"/>
    <property type="molecule type" value="Genomic_DNA"/>
</dbReference>
<evidence type="ECO:0000259" key="3">
    <source>
        <dbReference type="PROSITE" id="PS51459"/>
    </source>
</evidence>
<name>A0A6S6TX24_9BACT</name>
<feature type="binding site" evidence="2">
    <location>
        <begin position="209"/>
        <end position="216"/>
    </location>
    <ligand>
        <name>ATP</name>
        <dbReference type="ChEBI" id="CHEBI:30616"/>
    </ligand>
</feature>
<evidence type="ECO:0000256" key="1">
    <source>
        <dbReference type="PIRSR" id="PIRSR640198-1"/>
    </source>
</evidence>
<sequence length="384" mass="44257">MSLEKKWIWQREAYPNFEYNQTKLDPILQEIKYYQGLLDGIYMGINNEDLGKAQIEIFTQEVIDTSAIEGEMLSRDSVRSSLSNKFRIEIGLKDSSNKKTDGLVDILIDAVSNIEKPLDESRLFSWHYALFPSKHNTLHDIRVARYRNDEMEIVSGAIGREKVHYLAPPSSHLEKEMRDFFSWLNEDDASIVKAGIAHFWFVVIHPLDDGNGRIARAISDWVLAKELNKKQKLYSISTAIKNDKKAYYNVLEKSSKGEVDITEWLEWFLETFLKALKDAKESIKFILDKTAFWDKHRATVLNERQIKILNRLLDVGYGNFEGGINTRKYASLTKVSKPTAARELKDLVYKKCLLQKEGSAGRSVAYEIDIVAKSNEKKSRSCRN</sequence>